<dbReference type="InterPro" id="IPR006119">
    <property type="entry name" value="Resolv_N"/>
</dbReference>
<protein>
    <submittedName>
        <fullName evidence="4">Resolvase domain protein</fullName>
    </submittedName>
</protein>
<feature type="domain" description="Resolvase/invertase-type recombinase catalytic" evidence="3">
    <location>
        <begin position="1"/>
        <end position="123"/>
    </location>
</feature>
<dbReference type="PROSITE" id="PS51736">
    <property type="entry name" value="RECOMBINASES_3"/>
    <property type="match status" value="1"/>
</dbReference>
<dbReference type="RefSeq" id="WP_013325466.1">
    <property type="nucleotide sequence ID" value="NC_014501.1"/>
</dbReference>
<name>E0UAC4_GLOV7</name>
<dbReference type="EMBL" id="CP002198">
    <property type="protein sequence ID" value="ADN17429.1"/>
    <property type="molecule type" value="Genomic_DNA"/>
</dbReference>
<evidence type="ECO:0000259" key="3">
    <source>
        <dbReference type="PROSITE" id="PS51736"/>
    </source>
</evidence>
<accession>E0UAC4</accession>
<dbReference type="SUPFAM" id="SSF53041">
    <property type="entry name" value="Resolvase-like"/>
    <property type="match status" value="1"/>
</dbReference>
<dbReference type="Proteomes" id="UP000008206">
    <property type="component" value="Chromosome"/>
</dbReference>
<sequence>MRVGYARVSTGFSFQDSSIERQIETFKSRGCDLVLVERESGTSDNRNEYQRLLSMIQLGEVTCVVACRSDRLNRNQLEQNYFYALCCRHGVEWEFTDEPEASSKSPFTKERYTGITIVGERMI</sequence>
<dbReference type="eggNOG" id="COG1961">
    <property type="taxonomic scope" value="Bacteria"/>
</dbReference>
<reference evidence="5" key="1">
    <citation type="journal article" date="2011" name="MBio">
        <title>Novel metabolic attributes of the genus Cyanothece, comprising a group of unicellular nitrogen-fixing Cyanobacteria.</title>
        <authorList>
            <person name="Bandyopadhyay A."/>
            <person name="Elvitigala T."/>
            <person name="Welsh E."/>
            <person name="Stockel J."/>
            <person name="Liberton M."/>
            <person name="Min H."/>
            <person name="Sherman L.A."/>
            <person name="Pakrasi H.B."/>
        </authorList>
    </citation>
    <scope>NUCLEOTIDE SEQUENCE [LARGE SCALE GENOMIC DNA]</scope>
    <source>
        <strain evidence="5">PCC 7822</strain>
    </source>
</reference>
<keyword evidence="1" id="KW-0238">DNA-binding</keyword>
<dbReference type="HOGENOM" id="CLU_2011455_0_0_3"/>
<evidence type="ECO:0000313" key="5">
    <source>
        <dbReference type="Proteomes" id="UP000008206"/>
    </source>
</evidence>
<organism evidence="4 5">
    <name type="scientific">Gloeothece verrucosa (strain PCC 7822)</name>
    <name type="common">Cyanothece sp. (strain PCC 7822)</name>
    <dbReference type="NCBI Taxonomy" id="497965"/>
    <lineage>
        <taxon>Bacteria</taxon>
        <taxon>Bacillati</taxon>
        <taxon>Cyanobacteriota</taxon>
        <taxon>Cyanophyceae</taxon>
        <taxon>Oscillatoriophycideae</taxon>
        <taxon>Chroococcales</taxon>
        <taxon>Aphanothecaceae</taxon>
        <taxon>Gloeothece</taxon>
        <taxon>Gloeothece verrucosa</taxon>
    </lineage>
</organism>
<dbReference type="GO" id="GO:0000150">
    <property type="term" value="F:DNA strand exchange activity"/>
    <property type="evidence" value="ECO:0007669"/>
    <property type="project" value="InterPro"/>
</dbReference>
<dbReference type="OrthoDB" id="9797501at2"/>
<dbReference type="PANTHER" id="PTHR30461:SF2">
    <property type="entry name" value="SERINE RECOMBINASE PINE-RELATED"/>
    <property type="match status" value="1"/>
</dbReference>
<gene>
    <name evidence="4" type="ordered locus">Cyan7822_5557</name>
</gene>
<dbReference type="InterPro" id="IPR036162">
    <property type="entry name" value="Resolvase-like_N_sf"/>
</dbReference>
<dbReference type="SMART" id="SM00857">
    <property type="entry name" value="Resolvase"/>
    <property type="match status" value="1"/>
</dbReference>
<evidence type="ECO:0000256" key="2">
    <source>
        <dbReference type="ARBA" id="ARBA00023172"/>
    </source>
</evidence>
<dbReference type="InterPro" id="IPR050639">
    <property type="entry name" value="SSR_resolvase"/>
</dbReference>
<dbReference type="PANTHER" id="PTHR30461">
    <property type="entry name" value="DNA-INVERTASE FROM LAMBDOID PROPHAGE"/>
    <property type="match status" value="1"/>
</dbReference>
<keyword evidence="2" id="KW-0233">DNA recombination</keyword>
<dbReference type="GO" id="GO:0003677">
    <property type="term" value="F:DNA binding"/>
    <property type="evidence" value="ECO:0007669"/>
    <property type="project" value="UniProtKB-KW"/>
</dbReference>
<keyword evidence="5" id="KW-1185">Reference proteome</keyword>
<dbReference type="Pfam" id="PF00239">
    <property type="entry name" value="Resolvase"/>
    <property type="match status" value="1"/>
</dbReference>
<dbReference type="AlphaFoldDB" id="E0UAC4"/>
<dbReference type="STRING" id="497965.Cyan7822_5557"/>
<evidence type="ECO:0000313" key="4">
    <source>
        <dbReference type="EMBL" id="ADN17429.1"/>
    </source>
</evidence>
<dbReference type="Gene3D" id="3.40.50.1390">
    <property type="entry name" value="Resolvase, N-terminal catalytic domain"/>
    <property type="match status" value="1"/>
</dbReference>
<proteinExistence type="predicted"/>
<dbReference type="KEGG" id="cyj:Cyan7822_5557"/>
<evidence type="ECO:0000256" key="1">
    <source>
        <dbReference type="ARBA" id="ARBA00023125"/>
    </source>
</evidence>